<evidence type="ECO:0000313" key="1">
    <source>
        <dbReference type="EMBL" id="RKP38168.1"/>
    </source>
</evidence>
<dbReference type="AlphaFoldDB" id="A0A4P9ZXR3"/>
<gene>
    <name evidence="1" type="ORF">BJ085DRAFT_36153</name>
</gene>
<reference evidence="2" key="1">
    <citation type="journal article" date="2018" name="Nat. Microbiol.">
        <title>Leveraging single-cell genomics to expand the fungal tree of life.</title>
        <authorList>
            <person name="Ahrendt S.R."/>
            <person name="Quandt C.A."/>
            <person name="Ciobanu D."/>
            <person name="Clum A."/>
            <person name="Salamov A."/>
            <person name="Andreopoulos B."/>
            <person name="Cheng J.F."/>
            <person name="Woyke T."/>
            <person name="Pelin A."/>
            <person name="Henrissat B."/>
            <person name="Reynolds N.K."/>
            <person name="Benny G.L."/>
            <person name="Smith M.E."/>
            <person name="James T.Y."/>
            <person name="Grigoriev I.V."/>
        </authorList>
    </citation>
    <scope>NUCLEOTIDE SEQUENCE [LARGE SCALE GENOMIC DNA]</scope>
    <source>
        <strain evidence="2">RSA 468</strain>
    </source>
</reference>
<accession>A0A4P9ZXR3</accession>
<name>A0A4P9ZXR3_9FUNG</name>
<sequence>MLWLTQHPWVVDHHLGFKQLNSTLQNWISAVWQADASWDYSRLCDQLFGTAATILMAQLTTTRHYEELLDFMMALSQAYLGRHSWVVTPIRLYWLYGLAILLVAVVRQMDMVEFLAVLHHDHHSESSPDYCSLGDEMWALGLLDSAVFLELTLKCDESQFDQLTQQQQWELTYNLPYLDQIHLTDDGSAQLGVAIRIRESEIDNLPELADMDAFPPYEPQWNFMVHALDPAFFTLVRSAAYAGSRRFIQEHKNVDISNLLRDRFEIPSDF</sequence>
<evidence type="ECO:0000313" key="2">
    <source>
        <dbReference type="Proteomes" id="UP000268162"/>
    </source>
</evidence>
<protein>
    <submittedName>
        <fullName evidence="1">Uncharacterized protein</fullName>
    </submittedName>
</protein>
<proteinExistence type="predicted"/>
<dbReference type="EMBL" id="ML002398">
    <property type="protein sequence ID" value="RKP38168.1"/>
    <property type="molecule type" value="Genomic_DNA"/>
</dbReference>
<dbReference type="Proteomes" id="UP000268162">
    <property type="component" value="Unassembled WGS sequence"/>
</dbReference>
<keyword evidence="2" id="KW-1185">Reference proteome</keyword>
<organism evidence="1 2">
    <name type="scientific">Dimargaris cristalligena</name>
    <dbReference type="NCBI Taxonomy" id="215637"/>
    <lineage>
        <taxon>Eukaryota</taxon>
        <taxon>Fungi</taxon>
        <taxon>Fungi incertae sedis</taxon>
        <taxon>Zoopagomycota</taxon>
        <taxon>Kickxellomycotina</taxon>
        <taxon>Dimargaritomycetes</taxon>
        <taxon>Dimargaritales</taxon>
        <taxon>Dimargaritaceae</taxon>
        <taxon>Dimargaris</taxon>
    </lineage>
</organism>